<name>A0A222G422_9GAMM</name>
<organism evidence="1 2">
    <name type="scientific">Cognaticolwellia beringensis</name>
    <dbReference type="NCBI Taxonomy" id="1967665"/>
    <lineage>
        <taxon>Bacteria</taxon>
        <taxon>Pseudomonadati</taxon>
        <taxon>Pseudomonadota</taxon>
        <taxon>Gammaproteobacteria</taxon>
        <taxon>Alteromonadales</taxon>
        <taxon>Colwelliaceae</taxon>
        <taxon>Cognaticolwellia</taxon>
    </lineage>
</organism>
<evidence type="ECO:0000313" key="1">
    <source>
        <dbReference type="EMBL" id="ASP46531.1"/>
    </source>
</evidence>
<evidence type="ECO:0000313" key="2">
    <source>
        <dbReference type="Proteomes" id="UP000202259"/>
    </source>
</evidence>
<proteinExistence type="predicted"/>
<dbReference type="Proteomes" id="UP000202259">
    <property type="component" value="Chromosome"/>
</dbReference>
<accession>A0A222G422</accession>
<dbReference type="OrthoDB" id="6288569at2"/>
<gene>
    <name evidence="1" type="ORF">B5D82_01310</name>
</gene>
<dbReference type="KEGG" id="cber:B5D82_01310"/>
<sequence>MSIVRKRNAAPKAYIPVNARDNQYILAEFRLTDQLLSQLPTHINSSGSTNYYACYQALADLLFTLSNDNTITNSILVANDKLVRVRYSQEMHQWQTKQQIIFYYDPQQHVLQNSFFDANNRAKKITLVFLASGNDIRASAADFHQRVKALLGEFSEQLALPLNAIRMRDHQHLTYDIFAKSKGCNASQAHKFRPIAQRYASQDVKLAENMSSITYAIVDLTLDHRISGLVDIDSATTDPYNPLYTYLTDTFSLVAKRFNLNNGALIANGLVPLVRHSLHDLVSKVGELQMLGYNPKQSPCGIVSKWQADALVDNVQLIFVANCQNGEEQNYAKFVNQIEQAMGLFATELEIPTEKDELTLRFHQHVAFNLS</sequence>
<protein>
    <submittedName>
        <fullName evidence="1">DUF3083 domain-containing protein</fullName>
    </submittedName>
</protein>
<keyword evidence="2" id="KW-1185">Reference proteome</keyword>
<dbReference type="InterPro" id="IPR021433">
    <property type="entry name" value="DUF3083"/>
</dbReference>
<dbReference type="AlphaFoldDB" id="A0A222G422"/>
<dbReference type="Pfam" id="PF11281">
    <property type="entry name" value="DUF3083"/>
    <property type="match status" value="1"/>
</dbReference>
<dbReference type="EMBL" id="CP020465">
    <property type="protein sequence ID" value="ASP46531.1"/>
    <property type="molecule type" value="Genomic_DNA"/>
</dbReference>
<reference evidence="1 2" key="1">
    <citation type="submission" date="2017-08" db="EMBL/GenBank/DDBJ databases">
        <title>Complete genome of Colwellia sp. NB097-1, a psychrophile bacterium ioslated from Bering Sea.</title>
        <authorList>
            <person name="Chen X."/>
        </authorList>
    </citation>
    <scope>NUCLEOTIDE SEQUENCE [LARGE SCALE GENOMIC DNA]</scope>
    <source>
        <strain evidence="1 2">NB097-1</strain>
    </source>
</reference>
<dbReference type="RefSeq" id="WP_081148595.1">
    <property type="nucleotide sequence ID" value="NZ_CP020465.1"/>
</dbReference>